<evidence type="ECO:0000313" key="2">
    <source>
        <dbReference type="Proteomes" id="UP000789901"/>
    </source>
</evidence>
<name>A0ABN7XGF6_GIGMA</name>
<gene>
    <name evidence="1" type="ORF">GMARGA_LOCUS42289</name>
</gene>
<dbReference type="EMBL" id="CAJVQB010124613">
    <property type="protein sequence ID" value="CAG8853468.1"/>
    <property type="molecule type" value="Genomic_DNA"/>
</dbReference>
<dbReference type="PANTHER" id="PTHR47718">
    <property type="entry name" value="OS01G0519700 PROTEIN"/>
    <property type="match status" value="1"/>
</dbReference>
<dbReference type="PANTHER" id="PTHR47718:SF3">
    <property type="entry name" value="PROTEIN FAR1-RELATED SEQUENCE 5-LIKE"/>
    <property type="match status" value="1"/>
</dbReference>
<keyword evidence="2" id="KW-1185">Reference proteome</keyword>
<feature type="non-terminal residue" evidence="1">
    <location>
        <position position="218"/>
    </location>
</feature>
<evidence type="ECO:0000313" key="1">
    <source>
        <dbReference type="EMBL" id="CAG8853468.1"/>
    </source>
</evidence>
<comment type="caution">
    <text evidence="1">The sequence shown here is derived from an EMBL/GenBank/DDBJ whole genome shotgun (WGS) entry which is preliminary data.</text>
</comment>
<dbReference type="Proteomes" id="UP000789901">
    <property type="component" value="Unassembled WGS sequence"/>
</dbReference>
<protein>
    <submittedName>
        <fullName evidence="1">35931_t:CDS:1</fullName>
    </submittedName>
</protein>
<sequence length="218" mass="25563">RTYICEHGRHYDSSSNKETGTKKILCQWHVNASCPKHKNPDSLIFINKVVNEHNHELNIDAIEFEQAKKFSKEMMNDIEFLTKQCRISATAQKRFLEGKYPSKPIYSKDLYAAISKFRPTGKSLLNDAARMSNWLDSQKEKDPRWIVARGWDEDNTLTHLMWMTPNQVENWIQFSDCVVNDVTHKTNRYGMPLSLFVTFHDRFAKLITDYPKGKPYLE</sequence>
<proteinExistence type="predicted"/>
<accession>A0ABN7XGF6</accession>
<organism evidence="1 2">
    <name type="scientific">Gigaspora margarita</name>
    <dbReference type="NCBI Taxonomy" id="4874"/>
    <lineage>
        <taxon>Eukaryota</taxon>
        <taxon>Fungi</taxon>
        <taxon>Fungi incertae sedis</taxon>
        <taxon>Mucoromycota</taxon>
        <taxon>Glomeromycotina</taxon>
        <taxon>Glomeromycetes</taxon>
        <taxon>Diversisporales</taxon>
        <taxon>Gigasporaceae</taxon>
        <taxon>Gigaspora</taxon>
    </lineage>
</organism>
<feature type="non-terminal residue" evidence="1">
    <location>
        <position position="1"/>
    </location>
</feature>
<reference evidence="1 2" key="1">
    <citation type="submission" date="2021-06" db="EMBL/GenBank/DDBJ databases">
        <authorList>
            <person name="Kallberg Y."/>
            <person name="Tangrot J."/>
            <person name="Rosling A."/>
        </authorList>
    </citation>
    <scope>NUCLEOTIDE SEQUENCE [LARGE SCALE GENOMIC DNA]</scope>
    <source>
        <strain evidence="1 2">120-4 pot B 10/14</strain>
    </source>
</reference>